<evidence type="ECO:0000313" key="1">
    <source>
        <dbReference type="EMBL" id="OAD67663.1"/>
    </source>
</evidence>
<keyword evidence="2" id="KW-1185">Reference proteome</keyword>
<dbReference type="Proteomes" id="UP000077315">
    <property type="component" value="Unassembled WGS sequence"/>
</dbReference>
<dbReference type="EMBL" id="KV440998">
    <property type="protein sequence ID" value="OAD67663.1"/>
    <property type="molecule type" value="Genomic_DNA"/>
</dbReference>
<gene>
    <name evidence="1" type="ORF">PHYBLDRAFT_151181</name>
</gene>
<dbReference type="InParanoid" id="A0A162TJM9"/>
<protein>
    <submittedName>
        <fullName evidence="1">Uncharacterized protein</fullName>
    </submittedName>
</protein>
<dbReference type="GeneID" id="28993529"/>
<sequence>MKGLVQMISDGEWLEDPLSVLFLLVLKRQWTWFDVVFVIDVALVALKPMSKRSAGETSPGRPSIQSQLRGAVLPMTVDIRYGMNPRERILGPCVCKEIGRIGRLLGSSREEGWVVNTKDRHILTSSLHYFARLK</sequence>
<organism evidence="1 2">
    <name type="scientific">Phycomyces blakesleeanus (strain ATCC 8743b / DSM 1359 / FGSC 10004 / NBRC 33097 / NRRL 1555)</name>
    <dbReference type="NCBI Taxonomy" id="763407"/>
    <lineage>
        <taxon>Eukaryota</taxon>
        <taxon>Fungi</taxon>
        <taxon>Fungi incertae sedis</taxon>
        <taxon>Mucoromycota</taxon>
        <taxon>Mucoromycotina</taxon>
        <taxon>Mucoromycetes</taxon>
        <taxon>Mucorales</taxon>
        <taxon>Phycomycetaceae</taxon>
        <taxon>Phycomyces</taxon>
    </lineage>
</organism>
<reference evidence="2" key="1">
    <citation type="submission" date="2015-06" db="EMBL/GenBank/DDBJ databases">
        <title>Expansion of signal transduction pathways in fungi by whole-genome duplication.</title>
        <authorList>
            <consortium name="DOE Joint Genome Institute"/>
            <person name="Corrochano L.M."/>
            <person name="Kuo A."/>
            <person name="Marcet-Houben M."/>
            <person name="Polaino S."/>
            <person name="Salamov A."/>
            <person name="Villalobos J.M."/>
            <person name="Alvarez M.I."/>
            <person name="Avalos J."/>
            <person name="Benito E.P."/>
            <person name="Benoit I."/>
            <person name="Burger G."/>
            <person name="Camino L.P."/>
            <person name="Canovas D."/>
            <person name="Cerda-Olmedo E."/>
            <person name="Cheng J.-F."/>
            <person name="Dominguez A."/>
            <person name="Elias M."/>
            <person name="Eslava A.P."/>
            <person name="Glaser F."/>
            <person name="Grimwood J."/>
            <person name="Gutierrez G."/>
            <person name="Heitman J."/>
            <person name="Henrissat B."/>
            <person name="Iturriaga E.A."/>
            <person name="Lang B.F."/>
            <person name="Lavin J.L."/>
            <person name="Lee S."/>
            <person name="Li W."/>
            <person name="Lindquist E."/>
            <person name="Lopez-Garcia S."/>
            <person name="Luque E.M."/>
            <person name="Marcos A.T."/>
            <person name="Martin J."/>
            <person name="McCluskey K."/>
            <person name="Medina H.R."/>
            <person name="Miralles-Duran A."/>
            <person name="Miyazaki A."/>
            <person name="Munoz-Torres E."/>
            <person name="Oguiza J.A."/>
            <person name="Ohm R."/>
            <person name="Olmedo M."/>
            <person name="Orejas M."/>
            <person name="Ortiz-Castellanos L."/>
            <person name="Pisabarro A.G."/>
            <person name="Rodriguez-Romero J."/>
            <person name="Ruiz-Herrera J."/>
            <person name="Ruiz-Vazquez R."/>
            <person name="Sanz C."/>
            <person name="Schackwitz W."/>
            <person name="Schmutz J."/>
            <person name="Shahriari M."/>
            <person name="Shelest E."/>
            <person name="Silva-Franco F."/>
            <person name="Soanes D."/>
            <person name="Syed K."/>
            <person name="Tagua V.G."/>
            <person name="Talbot N.J."/>
            <person name="Thon M."/>
            <person name="De vries R.P."/>
            <person name="Wiebenga A."/>
            <person name="Yadav J.S."/>
            <person name="Braun E.L."/>
            <person name="Baker S."/>
            <person name="Garre V."/>
            <person name="Horwitz B."/>
            <person name="Torres-Martinez S."/>
            <person name="Idnurm A."/>
            <person name="Herrera-Estrella A."/>
            <person name="Gabaldon T."/>
            <person name="Grigoriev I.V."/>
        </authorList>
    </citation>
    <scope>NUCLEOTIDE SEQUENCE [LARGE SCALE GENOMIC DNA]</scope>
    <source>
        <strain evidence="2">NRRL 1555(-)</strain>
    </source>
</reference>
<dbReference type="VEuPathDB" id="FungiDB:PHYBLDRAFT_151181"/>
<accession>A0A162TJM9</accession>
<dbReference type="AlphaFoldDB" id="A0A162TJM9"/>
<proteinExistence type="predicted"/>
<name>A0A162TJM9_PHYB8</name>
<dbReference type="RefSeq" id="XP_018285703.1">
    <property type="nucleotide sequence ID" value="XM_018432623.1"/>
</dbReference>
<evidence type="ECO:0000313" key="2">
    <source>
        <dbReference type="Proteomes" id="UP000077315"/>
    </source>
</evidence>